<reference evidence="1 2" key="1">
    <citation type="submission" date="2021-05" db="EMBL/GenBank/DDBJ databases">
        <title>Genome Assembly of Synthetic Allotetraploid Brassica napus Reveals Homoeologous Exchanges between Subgenomes.</title>
        <authorList>
            <person name="Davis J.T."/>
        </authorList>
    </citation>
    <scope>NUCLEOTIDE SEQUENCE [LARGE SCALE GENOMIC DNA]</scope>
    <source>
        <strain evidence="2">cv. Da-Ae</strain>
        <tissue evidence="1">Seedling</tissue>
    </source>
</reference>
<gene>
    <name evidence="1" type="ORF">HID58_086966</name>
</gene>
<comment type="caution">
    <text evidence="1">The sequence shown here is derived from an EMBL/GenBank/DDBJ whole genome shotgun (WGS) entry which is preliminary data.</text>
</comment>
<sequence>MKIQPNYLGAVDKFVWQPSKSGIYSAKSGTNNDEERHMSATIGDHRQYLSIDLMGPLER</sequence>
<name>A0ABQ7XUX5_BRANA</name>
<organism evidence="1 2">
    <name type="scientific">Brassica napus</name>
    <name type="common">Rape</name>
    <dbReference type="NCBI Taxonomy" id="3708"/>
    <lineage>
        <taxon>Eukaryota</taxon>
        <taxon>Viridiplantae</taxon>
        <taxon>Streptophyta</taxon>
        <taxon>Embryophyta</taxon>
        <taxon>Tracheophyta</taxon>
        <taxon>Spermatophyta</taxon>
        <taxon>Magnoliopsida</taxon>
        <taxon>eudicotyledons</taxon>
        <taxon>Gunneridae</taxon>
        <taxon>Pentapetalae</taxon>
        <taxon>rosids</taxon>
        <taxon>malvids</taxon>
        <taxon>Brassicales</taxon>
        <taxon>Brassicaceae</taxon>
        <taxon>Brassiceae</taxon>
        <taxon>Brassica</taxon>
    </lineage>
</organism>
<proteinExistence type="predicted"/>
<dbReference type="EMBL" id="JAGKQM010000019">
    <property type="protein sequence ID" value="KAH0858705.1"/>
    <property type="molecule type" value="Genomic_DNA"/>
</dbReference>
<protein>
    <submittedName>
        <fullName evidence="1">Uncharacterized protein</fullName>
    </submittedName>
</protein>
<accession>A0ABQ7XUX5</accession>
<evidence type="ECO:0000313" key="1">
    <source>
        <dbReference type="EMBL" id="KAH0858705.1"/>
    </source>
</evidence>
<keyword evidence="2" id="KW-1185">Reference proteome</keyword>
<dbReference type="Proteomes" id="UP000824890">
    <property type="component" value="Unassembled WGS sequence"/>
</dbReference>
<evidence type="ECO:0000313" key="2">
    <source>
        <dbReference type="Proteomes" id="UP000824890"/>
    </source>
</evidence>